<dbReference type="AlphaFoldDB" id="A0A951UWW0"/>
<evidence type="ECO:0000256" key="1">
    <source>
        <dbReference type="SAM" id="MobiDB-lite"/>
    </source>
</evidence>
<sequence>MDNTRFDIHQIDGVDYKDVEPILDDYQDALINLFTNSPEGWIYLQSNPTQTGFWIAQLINYGYCHEGLTLSQMTKNDVQLVIEELFPRKISLLSPEDIDYAIPELIAFWQFLKRQFHLVRDTDEILAYLNKIQSKYSGIINDSSRFGMAKSFITMGQNAGFDMTTEEGIKAFMDVCNANNVSQLVFETKRLSSLLPELNPTEFDLDIATNSRHQEVSAQKRKKTGDITKSGSKPKRKKSKS</sequence>
<name>A0A951UWW0_9CYAN</name>
<dbReference type="EMBL" id="JAHHGZ010000058">
    <property type="protein sequence ID" value="MBW4671981.1"/>
    <property type="molecule type" value="Genomic_DNA"/>
</dbReference>
<reference evidence="2" key="1">
    <citation type="submission" date="2021-05" db="EMBL/GenBank/DDBJ databases">
        <authorList>
            <person name="Pietrasiak N."/>
            <person name="Ward R."/>
            <person name="Stajich J.E."/>
            <person name="Kurbessoian T."/>
        </authorList>
    </citation>
    <scope>NUCLEOTIDE SEQUENCE</scope>
    <source>
        <strain evidence="2">GSE-NOS-MK-12-04C</strain>
    </source>
</reference>
<comment type="caution">
    <text evidence="2">The sequence shown here is derived from an EMBL/GenBank/DDBJ whole genome shotgun (WGS) entry which is preliminary data.</text>
</comment>
<protein>
    <submittedName>
        <fullName evidence="2">Uncharacterized protein</fullName>
    </submittedName>
</protein>
<gene>
    <name evidence="2" type="ORF">KME60_32295</name>
</gene>
<proteinExistence type="predicted"/>
<feature type="compositionally biased region" description="Basic residues" evidence="1">
    <location>
        <begin position="232"/>
        <end position="241"/>
    </location>
</feature>
<accession>A0A951UWW0</accession>
<organism evidence="2 3">
    <name type="scientific">Cyanomargarita calcarea GSE-NOS-MK-12-04C</name>
    <dbReference type="NCBI Taxonomy" id="2839659"/>
    <lineage>
        <taxon>Bacteria</taxon>
        <taxon>Bacillati</taxon>
        <taxon>Cyanobacteriota</taxon>
        <taxon>Cyanophyceae</taxon>
        <taxon>Nostocales</taxon>
        <taxon>Cyanomargaritaceae</taxon>
        <taxon>Cyanomargarita</taxon>
    </lineage>
</organism>
<evidence type="ECO:0000313" key="2">
    <source>
        <dbReference type="EMBL" id="MBW4671981.1"/>
    </source>
</evidence>
<reference evidence="2" key="2">
    <citation type="journal article" date="2022" name="Microbiol. Resour. Announc.">
        <title>Metagenome Sequencing to Explore Phylogenomics of Terrestrial Cyanobacteria.</title>
        <authorList>
            <person name="Ward R.D."/>
            <person name="Stajich J.E."/>
            <person name="Johansen J.R."/>
            <person name="Huntemann M."/>
            <person name="Clum A."/>
            <person name="Foster B."/>
            <person name="Foster B."/>
            <person name="Roux S."/>
            <person name="Palaniappan K."/>
            <person name="Varghese N."/>
            <person name="Mukherjee S."/>
            <person name="Reddy T.B.K."/>
            <person name="Daum C."/>
            <person name="Copeland A."/>
            <person name="Chen I.A."/>
            <person name="Ivanova N.N."/>
            <person name="Kyrpides N.C."/>
            <person name="Shapiro N."/>
            <person name="Eloe-Fadrosh E.A."/>
            <person name="Pietrasiak N."/>
        </authorList>
    </citation>
    <scope>NUCLEOTIDE SEQUENCE</scope>
    <source>
        <strain evidence="2">GSE-NOS-MK-12-04C</strain>
    </source>
</reference>
<evidence type="ECO:0000313" key="3">
    <source>
        <dbReference type="Proteomes" id="UP000729701"/>
    </source>
</evidence>
<dbReference type="Proteomes" id="UP000729701">
    <property type="component" value="Unassembled WGS sequence"/>
</dbReference>
<feature type="region of interest" description="Disordered" evidence="1">
    <location>
        <begin position="209"/>
        <end position="241"/>
    </location>
</feature>